<dbReference type="Pfam" id="PF01521">
    <property type="entry name" value="Fe-S_biosyn"/>
    <property type="match status" value="1"/>
</dbReference>
<evidence type="ECO:0000313" key="2">
    <source>
        <dbReference type="EMBL" id="SEI67102.1"/>
    </source>
</evidence>
<dbReference type="GeneID" id="35003961"/>
<dbReference type="InterPro" id="IPR035903">
    <property type="entry name" value="HesB-like_dom_sf"/>
</dbReference>
<dbReference type="Gene3D" id="2.60.300.12">
    <property type="entry name" value="HesB-like domain"/>
    <property type="match status" value="1"/>
</dbReference>
<dbReference type="PANTHER" id="PTHR43011:SF1">
    <property type="entry name" value="IRON-SULFUR CLUSTER ASSEMBLY 2 HOMOLOG, MITOCHONDRIAL"/>
    <property type="match status" value="1"/>
</dbReference>
<dbReference type="InterPro" id="IPR000361">
    <property type="entry name" value="ATAP_core_dom"/>
</dbReference>
<dbReference type="GO" id="GO:0051539">
    <property type="term" value="F:4 iron, 4 sulfur cluster binding"/>
    <property type="evidence" value="ECO:0007669"/>
    <property type="project" value="TreeGrafter"/>
</dbReference>
<dbReference type="InterPro" id="IPR017870">
    <property type="entry name" value="FeS_cluster_insertion_CS"/>
</dbReference>
<dbReference type="RefSeq" id="WP_089671388.1">
    <property type="nucleotide sequence ID" value="NZ_CP024845.1"/>
</dbReference>
<evidence type="ECO:0000259" key="1">
    <source>
        <dbReference type="Pfam" id="PF01521"/>
    </source>
</evidence>
<sequence>MSTGTVDGSSESAVAVSELAAEKALALMDSEGMDRDIGGLRLFVQQGGCAGLSYGMRFDDEPEDDDTITVHHGLRVFVDPASLDYIGGSRLEYEDGLQAAGFHVENPNVVSECGCGESFRT</sequence>
<dbReference type="NCBIfam" id="TIGR00049">
    <property type="entry name" value="iron-sulfur cluster assembly accessory protein"/>
    <property type="match status" value="1"/>
</dbReference>
<dbReference type="OrthoDB" id="52656at2157"/>
<proteinExistence type="predicted"/>
<feature type="domain" description="Core" evidence="1">
    <location>
        <begin position="15"/>
        <end position="117"/>
    </location>
</feature>
<dbReference type="GO" id="GO:0005506">
    <property type="term" value="F:iron ion binding"/>
    <property type="evidence" value="ECO:0007669"/>
    <property type="project" value="TreeGrafter"/>
</dbReference>
<name>A0A1H6SU40_9EURY</name>
<dbReference type="Proteomes" id="UP000198888">
    <property type="component" value="Unassembled WGS sequence"/>
</dbReference>
<evidence type="ECO:0000313" key="3">
    <source>
        <dbReference type="Proteomes" id="UP000198888"/>
    </source>
</evidence>
<protein>
    <submittedName>
        <fullName evidence="2">Iron-sulfur cluster assembly protein</fullName>
    </submittedName>
</protein>
<dbReference type="GO" id="GO:0016226">
    <property type="term" value="P:iron-sulfur cluster assembly"/>
    <property type="evidence" value="ECO:0007669"/>
    <property type="project" value="InterPro"/>
</dbReference>
<dbReference type="STRING" id="1073996.SAMN05444271_10592"/>
<dbReference type="GO" id="GO:0051537">
    <property type="term" value="F:2 iron, 2 sulfur cluster binding"/>
    <property type="evidence" value="ECO:0007669"/>
    <property type="project" value="TreeGrafter"/>
</dbReference>
<dbReference type="SUPFAM" id="SSF89360">
    <property type="entry name" value="HesB-like domain"/>
    <property type="match status" value="1"/>
</dbReference>
<dbReference type="PANTHER" id="PTHR43011">
    <property type="entry name" value="IRON-SULFUR CLUSTER ASSEMBLY 2 HOMOLOG, MITOCHONDRIAL"/>
    <property type="match status" value="1"/>
</dbReference>
<gene>
    <name evidence="2" type="ORF">SAMN05444271_10592</name>
</gene>
<dbReference type="PROSITE" id="PS01152">
    <property type="entry name" value="HESB"/>
    <property type="match status" value="1"/>
</dbReference>
<keyword evidence="3" id="KW-1185">Reference proteome</keyword>
<dbReference type="AlphaFoldDB" id="A0A1H6SU40"/>
<accession>A0A1H6SU40</accession>
<dbReference type="EMBL" id="FNYR01000005">
    <property type="protein sequence ID" value="SEI67102.1"/>
    <property type="molecule type" value="Genomic_DNA"/>
</dbReference>
<accession>A0A2H4Q6E2</accession>
<dbReference type="InterPro" id="IPR016092">
    <property type="entry name" value="ATAP"/>
</dbReference>
<organism evidence="2 3">
    <name type="scientific">Halohasta litchfieldiae</name>
    <dbReference type="NCBI Taxonomy" id="1073996"/>
    <lineage>
        <taxon>Archaea</taxon>
        <taxon>Methanobacteriati</taxon>
        <taxon>Methanobacteriota</taxon>
        <taxon>Stenosarchaea group</taxon>
        <taxon>Halobacteria</taxon>
        <taxon>Halobacteriales</taxon>
        <taxon>Haloferacaceae</taxon>
        <taxon>Halohasta</taxon>
    </lineage>
</organism>
<reference evidence="2 3" key="1">
    <citation type="submission" date="2016-10" db="EMBL/GenBank/DDBJ databases">
        <authorList>
            <person name="de Groot N.N."/>
        </authorList>
    </citation>
    <scope>NUCLEOTIDE SEQUENCE [LARGE SCALE GENOMIC DNA]</scope>
    <source>
        <strain evidence="2 3">DSM 22187</strain>
    </source>
</reference>
<dbReference type="KEGG" id="hae:halTADL_3195"/>